<keyword evidence="3" id="KW-1185">Reference proteome</keyword>
<comment type="caution">
    <text evidence="2">The sequence shown here is derived from an EMBL/GenBank/DDBJ whole genome shotgun (WGS) entry which is preliminary data.</text>
</comment>
<sequence>MSSEVASTSAPTPTPRRSRGANPSTDYKSLFLKSKDKYDRVSTDHTELKASVTKATAKQQKLREELDYLLDAVAAKRAQREQIEQSHRDHALELEREAAAAVAAAEAARRRATSMASRERERGGDVYEPRVAHRGYEGGEEYRSYSARYAEPSYQSFGTGMNRGYASPPPPPPPAAVGSAGARTSSFSSQRGADRYPASDGSPQALARRDSHPSGSYHPGPSQSPPPPPGRPLSAASSSHRPHPRDPHSSPSRYDSRPRYRESTPPLPPSSTSSAVKRPRPTSVERELLDVDDGYHIKRPRND</sequence>
<feature type="compositionally biased region" description="Pro residues" evidence="1">
    <location>
        <begin position="222"/>
        <end position="231"/>
    </location>
</feature>
<name>A0A4U7KV35_9BASI</name>
<feature type="compositionally biased region" description="Basic and acidic residues" evidence="1">
    <location>
        <begin position="244"/>
        <end position="262"/>
    </location>
</feature>
<dbReference type="RefSeq" id="XP_029740499.1">
    <property type="nucleotide sequence ID" value="XM_029883101.1"/>
</dbReference>
<dbReference type="EMBL" id="SRRM01000008">
    <property type="protein sequence ID" value="TKY88514.1"/>
    <property type="molecule type" value="Genomic_DNA"/>
</dbReference>
<evidence type="ECO:0000256" key="1">
    <source>
        <dbReference type="SAM" id="MobiDB-lite"/>
    </source>
</evidence>
<dbReference type="AlphaFoldDB" id="A0A4U7KV35"/>
<dbReference type="KEGG" id="sgra:EX895_002502"/>
<accession>A0A4U7KV35</accession>
<dbReference type="GeneID" id="40725397"/>
<reference evidence="2 3" key="1">
    <citation type="submission" date="2019-05" db="EMBL/GenBank/DDBJ databases">
        <title>Sporisorium graminicola CBS 10092 draft sequencing and annotation.</title>
        <authorList>
            <person name="Solano-Gonzalez S."/>
            <person name="Caddick M.X."/>
            <person name="Darby A."/>
        </authorList>
    </citation>
    <scope>NUCLEOTIDE SEQUENCE [LARGE SCALE GENOMIC DNA]</scope>
    <source>
        <strain evidence="2 3">CBS 10092</strain>
    </source>
</reference>
<organism evidence="2 3">
    <name type="scientific">Sporisorium graminicola</name>
    <dbReference type="NCBI Taxonomy" id="280036"/>
    <lineage>
        <taxon>Eukaryota</taxon>
        <taxon>Fungi</taxon>
        <taxon>Dikarya</taxon>
        <taxon>Basidiomycota</taxon>
        <taxon>Ustilaginomycotina</taxon>
        <taxon>Ustilaginomycetes</taxon>
        <taxon>Ustilaginales</taxon>
        <taxon>Ustilaginaceae</taxon>
        <taxon>Sporisorium</taxon>
    </lineage>
</organism>
<protein>
    <submittedName>
        <fullName evidence="2">Uncharacterized protein</fullName>
    </submittedName>
</protein>
<feature type="region of interest" description="Disordered" evidence="1">
    <location>
        <begin position="110"/>
        <end position="303"/>
    </location>
</feature>
<feature type="compositionally biased region" description="Basic and acidic residues" evidence="1">
    <location>
        <begin position="283"/>
        <end position="303"/>
    </location>
</feature>
<evidence type="ECO:0000313" key="3">
    <source>
        <dbReference type="Proteomes" id="UP000306050"/>
    </source>
</evidence>
<dbReference type="OrthoDB" id="2442602at2759"/>
<feature type="compositionally biased region" description="Polar residues" evidence="1">
    <location>
        <begin position="1"/>
        <end position="11"/>
    </location>
</feature>
<feature type="region of interest" description="Disordered" evidence="1">
    <location>
        <begin position="1"/>
        <end position="29"/>
    </location>
</feature>
<proteinExistence type="predicted"/>
<evidence type="ECO:0000313" key="2">
    <source>
        <dbReference type="EMBL" id="TKY88514.1"/>
    </source>
</evidence>
<dbReference type="Proteomes" id="UP000306050">
    <property type="component" value="Chromosome SGRAM_15"/>
</dbReference>
<gene>
    <name evidence="2" type="ORF">EX895_002502</name>
</gene>
<feature type="compositionally biased region" description="Basic and acidic residues" evidence="1">
    <location>
        <begin position="117"/>
        <end position="143"/>
    </location>
</feature>